<evidence type="ECO:0000313" key="1">
    <source>
        <dbReference type="EMBL" id="UWP59815.1"/>
    </source>
</evidence>
<sequence length="61" mass="7399">MVTNREIYDANLCRECLNKKYSLKLKKKDCLYFYYSQQCSGCGELHHIVAKVRFSKRWKLF</sequence>
<accession>A0ABY5VGV2</accession>
<keyword evidence="2" id="KW-1185">Reference proteome</keyword>
<proteinExistence type="predicted"/>
<name>A0ABY5VGV2_9FIRM</name>
<protein>
    <submittedName>
        <fullName evidence="1">Uncharacterized protein</fullName>
    </submittedName>
</protein>
<dbReference type="EMBL" id="CP102290">
    <property type="protein sequence ID" value="UWP59815.1"/>
    <property type="molecule type" value="Genomic_DNA"/>
</dbReference>
<gene>
    <name evidence="1" type="ORF">NQ502_01765</name>
</gene>
<evidence type="ECO:0000313" key="2">
    <source>
        <dbReference type="Proteomes" id="UP001060164"/>
    </source>
</evidence>
<reference evidence="1" key="1">
    <citation type="journal article" date="2022" name="Cell">
        <title>Design, construction, and in vivo augmentation of a complex gut microbiome.</title>
        <authorList>
            <person name="Cheng A.G."/>
            <person name="Ho P.Y."/>
            <person name="Aranda-Diaz A."/>
            <person name="Jain S."/>
            <person name="Yu F.B."/>
            <person name="Meng X."/>
            <person name="Wang M."/>
            <person name="Iakiviak M."/>
            <person name="Nagashima K."/>
            <person name="Zhao A."/>
            <person name="Murugkar P."/>
            <person name="Patil A."/>
            <person name="Atabakhsh K."/>
            <person name="Weakley A."/>
            <person name="Yan J."/>
            <person name="Brumbaugh A.R."/>
            <person name="Higginbottom S."/>
            <person name="Dimas A."/>
            <person name="Shiver A.L."/>
            <person name="Deutschbauer A."/>
            <person name="Neff N."/>
            <person name="Sonnenburg J.L."/>
            <person name="Huang K.C."/>
            <person name="Fischbach M.A."/>
        </authorList>
    </citation>
    <scope>NUCLEOTIDE SEQUENCE</scope>
    <source>
        <strain evidence="1">DSM 19829</strain>
    </source>
</reference>
<dbReference type="Proteomes" id="UP001060164">
    <property type="component" value="Chromosome"/>
</dbReference>
<organism evidence="1 2">
    <name type="scientific">Ruminococcus gauvreauii</name>
    <dbReference type="NCBI Taxonomy" id="438033"/>
    <lineage>
        <taxon>Bacteria</taxon>
        <taxon>Bacillati</taxon>
        <taxon>Bacillota</taxon>
        <taxon>Clostridia</taxon>
        <taxon>Eubacteriales</taxon>
        <taxon>Oscillospiraceae</taxon>
        <taxon>Ruminococcus</taxon>
    </lineage>
</organism>
<dbReference type="RefSeq" id="WP_028528132.1">
    <property type="nucleotide sequence ID" value="NZ_CABLBR010000007.1"/>
</dbReference>